<evidence type="ECO:0000256" key="1">
    <source>
        <dbReference type="SAM" id="MobiDB-lite"/>
    </source>
</evidence>
<feature type="compositionally biased region" description="Polar residues" evidence="1">
    <location>
        <begin position="114"/>
        <end position="130"/>
    </location>
</feature>
<name>A0A2M7G4Q9_9BACT</name>
<feature type="domain" description="Peptidoglycan binding-like" evidence="2">
    <location>
        <begin position="285"/>
        <end position="337"/>
    </location>
</feature>
<evidence type="ECO:0000313" key="4">
    <source>
        <dbReference type="Proteomes" id="UP000231019"/>
    </source>
</evidence>
<dbReference type="InterPro" id="IPR036366">
    <property type="entry name" value="PGBDSf"/>
</dbReference>
<dbReference type="Gene3D" id="1.10.101.10">
    <property type="entry name" value="PGBD-like superfamily/PGBD"/>
    <property type="match status" value="3"/>
</dbReference>
<dbReference type="EMBL" id="PFFQ01000033">
    <property type="protein sequence ID" value="PIW16905.1"/>
    <property type="molecule type" value="Genomic_DNA"/>
</dbReference>
<dbReference type="Pfam" id="PF01471">
    <property type="entry name" value="PG_binding_1"/>
    <property type="match status" value="3"/>
</dbReference>
<feature type="region of interest" description="Disordered" evidence="1">
    <location>
        <begin position="250"/>
        <end position="271"/>
    </location>
</feature>
<gene>
    <name evidence="3" type="ORF">COW36_10945</name>
</gene>
<accession>A0A2M7G4Q9</accession>
<dbReference type="Proteomes" id="UP000231019">
    <property type="component" value="Unassembled WGS sequence"/>
</dbReference>
<reference evidence="3 4" key="1">
    <citation type="submission" date="2017-09" db="EMBL/GenBank/DDBJ databases">
        <title>Depth-based differentiation of microbial function through sediment-hosted aquifers and enrichment of novel symbionts in the deep terrestrial subsurface.</title>
        <authorList>
            <person name="Probst A.J."/>
            <person name="Ladd B."/>
            <person name="Jarett J.K."/>
            <person name="Geller-Mcgrath D.E."/>
            <person name="Sieber C.M."/>
            <person name="Emerson J.B."/>
            <person name="Anantharaman K."/>
            <person name="Thomas B.C."/>
            <person name="Malmstrom R."/>
            <person name="Stieglmeier M."/>
            <person name="Klingl A."/>
            <person name="Woyke T."/>
            <person name="Ryan C.M."/>
            <person name="Banfield J.F."/>
        </authorList>
    </citation>
    <scope>NUCLEOTIDE SEQUENCE [LARGE SCALE GENOMIC DNA]</scope>
    <source>
        <strain evidence="3">CG17_big_fil_post_rev_8_21_14_2_50_48_46</strain>
    </source>
</reference>
<proteinExistence type="predicted"/>
<feature type="region of interest" description="Disordered" evidence="1">
    <location>
        <begin position="96"/>
        <end position="134"/>
    </location>
</feature>
<feature type="compositionally biased region" description="Basic and acidic residues" evidence="1">
    <location>
        <begin position="257"/>
        <end position="267"/>
    </location>
</feature>
<protein>
    <recommendedName>
        <fullName evidence="2">Peptidoglycan binding-like domain-containing protein</fullName>
    </recommendedName>
</protein>
<dbReference type="AlphaFoldDB" id="A0A2M7G4Q9"/>
<dbReference type="SUPFAM" id="SSF47090">
    <property type="entry name" value="PGBD-like"/>
    <property type="match status" value="3"/>
</dbReference>
<dbReference type="InterPro" id="IPR002477">
    <property type="entry name" value="Peptidoglycan-bd-like"/>
</dbReference>
<organism evidence="3 4">
    <name type="scientific">bacterium (Candidatus Blackallbacteria) CG17_big_fil_post_rev_8_21_14_2_50_48_46</name>
    <dbReference type="NCBI Taxonomy" id="2014261"/>
    <lineage>
        <taxon>Bacteria</taxon>
        <taxon>Candidatus Blackallbacteria</taxon>
    </lineage>
</organism>
<evidence type="ECO:0000313" key="3">
    <source>
        <dbReference type="EMBL" id="PIW16905.1"/>
    </source>
</evidence>
<feature type="domain" description="Peptidoglycan binding-like" evidence="2">
    <location>
        <begin position="138"/>
        <end position="192"/>
    </location>
</feature>
<dbReference type="InterPro" id="IPR036365">
    <property type="entry name" value="PGBD-like_sf"/>
</dbReference>
<comment type="caution">
    <text evidence="3">The sequence shown here is derived from an EMBL/GenBank/DDBJ whole genome shotgun (WGS) entry which is preliminary data.</text>
</comment>
<sequence>MADLNKARQKCADARKILQTARSMKGNRGLVVRAIELYQEVLREHAHELSEPFAALAQISWSGGDRVSAFRFVQAGIQIHPRNTKLQALRARMDQAQNTTLESSEETLGPSKPVSVQNPTELQSDLGQEQDQTKVSEGDEISLLQKILIKLGFTVQITGAYDRNTYAAVRTFQSSRKLPVTGSVEANTRETLNPIAKIVLAEEKATEQLLQVIENLSLSLAQDLTESLKQLVWELIQQLLTVTQQVLEPEETQAPPQERDSHPREPLQSRLGNMGQMGIVSKGWEVIRLQQILQREGFPVKVNGSFDLQTFTELSRFQLEHHLPVNGLAEADTRAVLNLHLEKLYAELDAADALREVIDEFQCFTGIQAQASQIIRLRLIQSQLIELVKTGKLPPPPPELMDLWQIRSELGPSNRPGKISSGSEVRILQQALKRLGFKAEITGTYDNDTYNAVRSFQISRKLPMTGLMDAKSREELNPLVLNLLSQ</sequence>
<feature type="domain" description="Peptidoglycan binding-like" evidence="2">
    <location>
        <begin position="421"/>
        <end position="471"/>
    </location>
</feature>
<evidence type="ECO:0000259" key="2">
    <source>
        <dbReference type="Pfam" id="PF01471"/>
    </source>
</evidence>